<name>A0A6G1D904_9ORYZ</name>
<reference evidence="1 2" key="1">
    <citation type="submission" date="2019-11" db="EMBL/GenBank/DDBJ databases">
        <title>Whole genome sequence of Oryza granulata.</title>
        <authorList>
            <person name="Li W."/>
        </authorList>
    </citation>
    <scope>NUCLEOTIDE SEQUENCE [LARGE SCALE GENOMIC DNA]</scope>
    <source>
        <strain evidence="2">cv. Menghai</strain>
        <tissue evidence="1">Leaf</tissue>
    </source>
</reference>
<dbReference type="EMBL" id="SPHZ02000007">
    <property type="protein sequence ID" value="KAF0908792.1"/>
    <property type="molecule type" value="Genomic_DNA"/>
</dbReference>
<proteinExistence type="predicted"/>
<dbReference type="AlphaFoldDB" id="A0A6G1D904"/>
<accession>A0A6G1D904</accession>
<comment type="caution">
    <text evidence="1">The sequence shown here is derived from an EMBL/GenBank/DDBJ whole genome shotgun (WGS) entry which is preliminary data.</text>
</comment>
<evidence type="ECO:0000313" key="1">
    <source>
        <dbReference type="EMBL" id="KAF0908792.1"/>
    </source>
</evidence>
<gene>
    <name evidence="1" type="ORF">E2562_028594</name>
</gene>
<protein>
    <submittedName>
        <fullName evidence="1">Uncharacterized protein</fullName>
    </submittedName>
</protein>
<keyword evidence="2" id="KW-1185">Reference proteome</keyword>
<sequence>MGRATETAHVVVASGRCMGRFGLTAQEAGGRTRSGTDLRAWPEIGPPDLTPEVWKIDKWVHGPAGRGSLTRGANEPVHRISFD</sequence>
<evidence type="ECO:0000313" key="2">
    <source>
        <dbReference type="Proteomes" id="UP000479710"/>
    </source>
</evidence>
<dbReference type="Proteomes" id="UP000479710">
    <property type="component" value="Unassembled WGS sequence"/>
</dbReference>
<organism evidence="1 2">
    <name type="scientific">Oryza meyeriana var. granulata</name>
    <dbReference type="NCBI Taxonomy" id="110450"/>
    <lineage>
        <taxon>Eukaryota</taxon>
        <taxon>Viridiplantae</taxon>
        <taxon>Streptophyta</taxon>
        <taxon>Embryophyta</taxon>
        <taxon>Tracheophyta</taxon>
        <taxon>Spermatophyta</taxon>
        <taxon>Magnoliopsida</taxon>
        <taxon>Liliopsida</taxon>
        <taxon>Poales</taxon>
        <taxon>Poaceae</taxon>
        <taxon>BOP clade</taxon>
        <taxon>Oryzoideae</taxon>
        <taxon>Oryzeae</taxon>
        <taxon>Oryzinae</taxon>
        <taxon>Oryza</taxon>
        <taxon>Oryza meyeriana</taxon>
    </lineage>
</organism>